<comment type="caution">
    <text evidence="1">The sequence shown here is derived from an EMBL/GenBank/DDBJ whole genome shotgun (WGS) entry which is preliminary data.</text>
</comment>
<reference evidence="1 2" key="1">
    <citation type="submission" date="2019-12" db="EMBL/GenBank/DDBJ databases">
        <title>Comparative genomics gives insights into the taxonomy of the Azoarcus-Aromatoleum group and reveals separate origins of nif in the plant-associated Azoarcus and non-plant-associated Aromatoleum sub-groups.</title>
        <authorList>
            <person name="Lafos M."/>
            <person name="Maluk M."/>
            <person name="Batista M."/>
            <person name="Junghare M."/>
            <person name="Carmona M."/>
            <person name="Faoro H."/>
            <person name="Cruz L.M."/>
            <person name="Battistoni F."/>
            <person name="De Souza E."/>
            <person name="Pedrosa F."/>
            <person name="Chen W.-M."/>
            <person name="Poole P.S."/>
            <person name="Dixon R.A."/>
            <person name="James E.K."/>
        </authorList>
    </citation>
    <scope>NUCLEOTIDE SEQUENCE [LARGE SCALE GENOMIC DNA]</scope>
    <source>
        <strain evidence="1 2">Td21</strain>
    </source>
</reference>
<proteinExistence type="predicted"/>
<sequence length="75" mass="8362">MATAAERQAAYRRRRAEGNGDKRLNTWISAAASAALDRLTLHHATTRRAMLERLILEADSALSVEPAEEDKENDQ</sequence>
<dbReference type="RefSeq" id="WP_169255858.1">
    <property type="nucleotide sequence ID" value="NZ_WTVN01000012.1"/>
</dbReference>
<evidence type="ECO:0000313" key="2">
    <source>
        <dbReference type="Proteomes" id="UP000623795"/>
    </source>
</evidence>
<gene>
    <name evidence="1" type="ORF">GPA22_09610</name>
</gene>
<evidence type="ECO:0000313" key="1">
    <source>
        <dbReference type="EMBL" id="NMG43983.1"/>
    </source>
</evidence>
<accession>A0ABX1PX20</accession>
<name>A0ABX1PX20_9RHOO</name>
<protein>
    <submittedName>
        <fullName evidence="1">Uncharacterized protein</fullName>
    </submittedName>
</protein>
<dbReference type="Proteomes" id="UP000623795">
    <property type="component" value="Unassembled WGS sequence"/>
</dbReference>
<organism evidence="1 2">
    <name type="scientific">Aromatoleum toluvorans</name>
    <dbReference type="NCBI Taxonomy" id="92002"/>
    <lineage>
        <taxon>Bacteria</taxon>
        <taxon>Pseudomonadati</taxon>
        <taxon>Pseudomonadota</taxon>
        <taxon>Betaproteobacteria</taxon>
        <taxon>Rhodocyclales</taxon>
        <taxon>Rhodocyclaceae</taxon>
        <taxon>Aromatoleum</taxon>
    </lineage>
</organism>
<dbReference type="EMBL" id="WTVN01000012">
    <property type="protein sequence ID" value="NMG43983.1"/>
    <property type="molecule type" value="Genomic_DNA"/>
</dbReference>
<keyword evidence="2" id="KW-1185">Reference proteome</keyword>